<reference evidence="3 4" key="1">
    <citation type="submission" date="2018-02" db="EMBL/GenBank/DDBJ databases">
        <title>The draft genome of Phyllobacterium myrsinacearum DSM5892.</title>
        <authorList>
            <person name="Li L."/>
            <person name="Liu L."/>
            <person name="Zhang X."/>
            <person name="Wang T."/>
        </authorList>
    </citation>
    <scope>NUCLEOTIDE SEQUENCE [LARGE SCALE GENOMIC DNA]</scope>
    <source>
        <strain evidence="3 4">DSM 5892</strain>
    </source>
</reference>
<feature type="compositionally biased region" description="Polar residues" evidence="1">
    <location>
        <begin position="208"/>
        <end position="221"/>
    </location>
</feature>
<evidence type="ECO:0000313" key="4">
    <source>
        <dbReference type="Proteomes" id="UP000238563"/>
    </source>
</evidence>
<accession>A0A2S9JAD5</accession>
<sequence>MLAFAKKLRDEVGGGVLTSLALHLLVAALLFLQLPQWKTTPPEPESVEVKVVPPPEPQPKPEPEPEKKEEKAEAPQPQPAPAPAAAAASSRATFPILPRSEKESTEEKKPASGEGTTQNEASTPQSSDAETAKTDAGQSASPIEAKPVTPDIAESQSSPKPSETAGQAELQSPTPTMSLENAAVSQQKSQPVPKKIEQQSKPDGSKAMKSSNPFANLSQKFLPNPRLDPRMGRVVTHLSPQGRLKSLCTAEAIGQLGLGQNDALVLTGPSSGFVSNTSYKGVGVFFRRNGNWYNWDFQCSADSNVTRVSSFQFKIGNAIPSSEVRKRGLPMD</sequence>
<keyword evidence="4" id="KW-1185">Reference proteome</keyword>
<evidence type="ECO:0000313" key="3">
    <source>
        <dbReference type="EMBL" id="PRD49657.1"/>
    </source>
</evidence>
<feature type="compositionally biased region" description="Basic and acidic residues" evidence="1">
    <location>
        <begin position="194"/>
        <end position="206"/>
    </location>
</feature>
<dbReference type="AlphaFoldDB" id="A0A2S9JAD5"/>
<dbReference type="RefSeq" id="WP_105737882.1">
    <property type="nucleotide sequence ID" value="NZ_PVBT01000010.1"/>
</dbReference>
<name>A0A2S9JAD5_9HYPH</name>
<keyword evidence="2" id="KW-0812">Transmembrane</keyword>
<keyword evidence="2" id="KW-1133">Transmembrane helix</keyword>
<feature type="region of interest" description="Disordered" evidence="1">
    <location>
        <begin position="40"/>
        <end position="228"/>
    </location>
</feature>
<feature type="compositionally biased region" description="Polar residues" evidence="1">
    <location>
        <begin position="114"/>
        <end position="129"/>
    </location>
</feature>
<feature type="transmembrane region" description="Helical" evidence="2">
    <location>
        <begin position="12"/>
        <end position="32"/>
    </location>
</feature>
<evidence type="ECO:0008006" key="5">
    <source>
        <dbReference type="Google" id="ProtNLM"/>
    </source>
</evidence>
<feature type="compositionally biased region" description="Basic and acidic residues" evidence="1">
    <location>
        <begin position="99"/>
        <end position="111"/>
    </location>
</feature>
<proteinExistence type="predicted"/>
<dbReference type="Pfam" id="PF06059">
    <property type="entry name" value="DUF930"/>
    <property type="match status" value="1"/>
</dbReference>
<comment type="caution">
    <text evidence="3">The sequence shown here is derived from an EMBL/GenBank/DDBJ whole genome shotgun (WGS) entry which is preliminary data.</text>
</comment>
<organism evidence="3 4">
    <name type="scientific">Phyllobacterium myrsinacearum</name>
    <dbReference type="NCBI Taxonomy" id="28101"/>
    <lineage>
        <taxon>Bacteria</taxon>
        <taxon>Pseudomonadati</taxon>
        <taxon>Pseudomonadota</taxon>
        <taxon>Alphaproteobacteria</taxon>
        <taxon>Hyphomicrobiales</taxon>
        <taxon>Phyllobacteriaceae</taxon>
        <taxon>Phyllobacterium</taxon>
    </lineage>
</organism>
<dbReference type="OrthoDB" id="9804158at2"/>
<keyword evidence="2" id="KW-0472">Membrane</keyword>
<evidence type="ECO:0000256" key="1">
    <source>
        <dbReference type="SAM" id="MobiDB-lite"/>
    </source>
</evidence>
<dbReference type="InterPro" id="IPR009273">
    <property type="entry name" value="DUF930"/>
</dbReference>
<gene>
    <name evidence="3" type="ORF">C5750_24870</name>
</gene>
<dbReference type="Proteomes" id="UP000238563">
    <property type="component" value="Unassembled WGS sequence"/>
</dbReference>
<protein>
    <recommendedName>
        <fullName evidence="5">DUF930 domain-containing protein</fullName>
    </recommendedName>
</protein>
<feature type="compositionally biased region" description="Polar residues" evidence="1">
    <location>
        <begin position="154"/>
        <end position="190"/>
    </location>
</feature>
<evidence type="ECO:0000256" key="2">
    <source>
        <dbReference type="SAM" id="Phobius"/>
    </source>
</evidence>
<feature type="compositionally biased region" description="Basic and acidic residues" evidence="1">
    <location>
        <begin position="59"/>
        <end position="73"/>
    </location>
</feature>
<dbReference type="EMBL" id="PVBT01000010">
    <property type="protein sequence ID" value="PRD49657.1"/>
    <property type="molecule type" value="Genomic_DNA"/>
</dbReference>